<feature type="region of interest" description="Disordered" evidence="1">
    <location>
        <begin position="180"/>
        <end position="227"/>
    </location>
</feature>
<dbReference type="AlphaFoldDB" id="B0D448"/>
<evidence type="ECO:0000256" key="1">
    <source>
        <dbReference type="SAM" id="MobiDB-lite"/>
    </source>
</evidence>
<feature type="compositionally biased region" description="Basic residues" evidence="1">
    <location>
        <begin position="187"/>
        <end position="196"/>
    </location>
</feature>
<proteinExistence type="predicted"/>
<sequence>MGEYGGVGGRGGFIKSGGEDEGGGGDLWDILARDGRCGEKGSEGDFDRGEEGDRDGGSGGGEEAGGSGGGGGCGGDEVGGGGGGGCVGGSDLGGGGGGGGSFNSVARSRRGCKGGNFAKALSLNIRGPVGIGLGAADCCDSCCCCGGGWLIAGVAKGEAAGNELNKALGPFGGALPDIERAPDGRYGKKKGKRMRRWGIEQGRSGARGNTGRRQTMPDTPPRCPPPSLSDILSIARYMGGHWSADGSEGDANVNRA</sequence>
<dbReference type="InParanoid" id="B0D448"/>
<keyword evidence="3" id="KW-1185">Reference proteome</keyword>
<dbReference type="HOGENOM" id="CLU_1086132_0_0_1"/>
<dbReference type="Proteomes" id="UP000001194">
    <property type="component" value="Unassembled WGS sequence"/>
</dbReference>
<feature type="region of interest" description="Disordered" evidence="1">
    <location>
        <begin position="1"/>
        <end position="73"/>
    </location>
</feature>
<feature type="compositionally biased region" description="Gly residues" evidence="1">
    <location>
        <begin position="57"/>
        <end position="73"/>
    </location>
</feature>
<evidence type="ECO:0000313" key="3">
    <source>
        <dbReference type="Proteomes" id="UP000001194"/>
    </source>
</evidence>
<organism evidence="3">
    <name type="scientific">Laccaria bicolor (strain S238N-H82 / ATCC MYA-4686)</name>
    <name type="common">Bicoloured deceiver</name>
    <name type="synonym">Laccaria laccata var. bicolor</name>
    <dbReference type="NCBI Taxonomy" id="486041"/>
    <lineage>
        <taxon>Eukaryota</taxon>
        <taxon>Fungi</taxon>
        <taxon>Dikarya</taxon>
        <taxon>Basidiomycota</taxon>
        <taxon>Agaricomycotina</taxon>
        <taxon>Agaricomycetes</taxon>
        <taxon>Agaricomycetidae</taxon>
        <taxon>Agaricales</taxon>
        <taxon>Agaricineae</taxon>
        <taxon>Hydnangiaceae</taxon>
        <taxon>Laccaria</taxon>
    </lineage>
</organism>
<accession>B0D448</accession>
<name>B0D448_LACBS</name>
<gene>
    <name evidence="2" type="ORF">LACBIDRAFT_325189</name>
</gene>
<reference evidence="2 3" key="1">
    <citation type="journal article" date="2008" name="Nature">
        <title>The genome of Laccaria bicolor provides insights into mycorrhizal symbiosis.</title>
        <authorList>
            <person name="Martin F."/>
            <person name="Aerts A."/>
            <person name="Ahren D."/>
            <person name="Brun A."/>
            <person name="Danchin E.G.J."/>
            <person name="Duchaussoy F."/>
            <person name="Gibon J."/>
            <person name="Kohler A."/>
            <person name="Lindquist E."/>
            <person name="Pereda V."/>
            <person name="Salamov A."/>
            <person name="Shapiro H.J."/>
            <person name="Wuyts J."/>
            <person name="Blaudez D."/>
            <person name="Buee M."/>
            <person name="Brokstein P."/>
            <person name="Canbaeck B."/>
            <person name="Cohen D."/>
            <person name="Courty P.E."/>
            <person name="Coutinho P.M."/>
            <person name="Delaruelle C."/>
            <person name="Detter J.C."/>
            <person name="Deveau A."/>
            <person name="DiFazio S."/>
            <person name="Duplessis S."/>
            <person name="Fraissinet-Tachet L."/>
            <person name="Lucic E."/>
            <person name="Frey-Klett P."/>
            <person name="Fourrey C."/>
            <person name="Feussner I."/>
            <person name="Gay G."/>
            <person name="Grimwood J."/>
            <person name="Hoegger P.J."/>
            <person name="Jain P."/>
            <person name="Kilaru S."/>
            <person name="Labbe J."/>
            <person name="Lin Y.C."/>
            <person name="Legue V."/>
            <person name="Le Tacon F."/>
            <person name="Marmeisse R."/>
            <person name="Melayah D."/>
            <person name="Montanini B."/>
            <person name="Muratet M."/>
            <person name="Nehls U."/>
            <person name="Niculita-Hirzel H."/>
            <person name="Oudot-Le Secq M.P."/>
            <person name="Peter M."/>
            <person name="Quesneville H."/>
            <person name="Rajashekar B."/>
            <person name="Reich M."/>
            <person name="Rouhier N."/>
            <person name="Schmutz J."/>
            <person name="Yin T."/>
            <person name="Chalot M."/>
            <person name="Henrissat B."/>
            <person name="Kuees U."/>
            <person name="Lucas S."/>
            <person name="Van de Peer Y."/>
            <person name="Podila G.K."/>
            <person name="Polle A."/>
            <person name="Pukkila P.J."/>
            <person name="Richardson P.M."/>
            <person name="Rouze P."/>
            <person name="Sanders I.R."/>
            <person name="Stajich J.E."/>
            <person name="Tunlid A."/>
            <person name="Tuskan G."/>
            <person name="Grigoriev I.V."/>
        </authorList>
    </citation>
    <scope>NUCLEOTIDE SEQUENCE [LARGE SCALE GENOMIC DNA]</scope>
    <source>
        <strain evidence="3">S238N-H82 / ATCC MYA-4686</strain>
    </source>
</reference>
<dbReference type="EMBL" id="DS547097">
    <property type="protein sequence ID" value="EDR10270.1"/>
    <property type="molecule type" value="Genomic_DNA"/>
</dbReference>
<protein>
    <submittedName>
        <fullName evidence="2">Predicted protein</fullName>
    </submittedName>
</protein>
<evidence type="ECO:0000313" key="2">
    <source>
        <dbReference type="EMBL" id="EDR10270.1"/>
    </source>
</evidence>
<feature type="compositionally biased region" description="Basic and acidic residues" evidence="1">
    <location>
        <begin position="31"/>
        <end position="56"/>
    </location>
</feature>
<dbReference type="GeneID" id="6074682"/>
<feature type="compositionally biased region" description="Gly residues" evidence="1">
    <location>
        <begin position="1"/>
        <end position="15"/>
    </location>
</feature>
<feature type="compositionally biased region" description="Pro residues" evidence="1">
    <location>
        <begin position="218"/>
        <end position="227"/>
    </location>
</feature>
<dbReference type="KEGG" id="lbc:LACBIDRAFT_325189"/>
<dbReference type="RefSeq" id="XP_001878720.1">
    <property type="nucleotide sequence ID" value="XM_001878685.1"/>
</dbReference>